<sequence length="88" mass="10174">MKVKSTIYKGIEYVQINTLPKEQMDSLMKTINRELLIKILIDDKLVGNCLQFKDYESWFDLVYSSNKPSATKAVKEREKTLEAEAVSL</sequence>
<dbReference type="OrthoDB" id="982811at2"/>
<keyword evidence="2" id="KW-1185">Reference proteome</keyword>
<dbReference type="AlphaFoldDB" id="A0A385SIC3"/>
<gene>
    <name evidence="1" type="ORF">D4L85_08660</name>
</gene>
<dbReference type="KEGG" id="chk:D4L85_08660"/>
<dbReference type="EMBL" id="CP032382">
    <property type="protein sequence ID" value="AYB30642.1"/>
    <property type="molecule type" value="Genomic_DNA"/>
</dbReference>
<evidence type="ECO:0000313" key="2">
    <source>
        <dbReference type="Proteomes" id="UP000266183"/>
    </source>
</evidence>
<protein>
    <submittedName>
        <fullName evidence="1">Uncharacterized protein</fullName>
    </submittedName>
</protein>
<reference evidence="2" key="1">
    <citation type="submission" date="2018-09" db="EMBL/GenBank/DDBJ databases">
        <title>Chryseolinea sp. KIS68-18 isolated from soil.</title>
        <authorList>
            <person name="Weon H.-Y."/>
            <person name="Kwon S.-W."/>
            <person name="Lee S.A."/>
        </authorList>
    </citation>
    <scope>NUCLEOTIDE SEQUENCE [LARGE SCALE GENOMIC DNA]</scope>
    <source>
        <strain evidence="2">KIS68-18</strain>
    </source>
</reference>
<organism evidence="1 2">
    <name type="scientific">Chryseolinea soli</name>
    <dbReference type="NCBI Taxonomy" id="2321403"/>
    <lineage>
        <taxon>Bacteria</taxon>
        <taxon>Pseudomonadati</taxon>
        <taxon>Bacteroidota</taxon>
        <taxon>Cytophagia</taxon>
        <taxon>Cytophagales</taxon>
        <taxon>Fulvivirgaceae</taxon>
        <taxon>Chryseolinea</taxon>
    </lineage>
</organism>
<dbReference type="Proteomes" id="UP000266183">
    <property type="component" value="Chromosome"/>
</dbReference>
<evidence type="ECO:0000313" key="1">
    <source>
        <dbReference type="EMBL" id="AYB30642.1"/>
    </source>
</evidence>
<accession>A0A385SIC3</accession>
<proteinExistence type="predicted"/>
<dbReference type="RefSeq" id="WP_119753947.1">
    <property type="nucleotide sequence ID" value="NZ_CP032382.1"/>
</dbReference>
<name>A0A385SIC3_9BACT</name>